<keyword evidence="3" id="KW-1185">Reference proteome</keyword>
<dbReference type="AlphaFoldDB" id="A0A6B2H9N9"/>
<comment type="caution">
    <text evidence="2">The sequence shown here is derived from an EMBL/GenBank/DDBJ whole genome shotgun (WGS) entry which is preliminary data.</text>
</comment>
<reference evidence="2 3" key="1">
    <citation type="submission" date="2020-01" db="EMBL/GenBank/DDBJ databases">
        <authorList>
            <person name="Kim M.K."/>
        </authorList>
    </citation>
    <scope>NUCLEOTIDE SEQUENCE [LARGE SCALE GENOMIC DNA]</scope>
    <source>
        <strain evidence="2 3">BT213</strain>
    </source>
</reference>
<keyword evidence="1" id="KW-0472">Membrane</keyword>
<keyword evidence="1" id="KW-0812">Transmembrane</keyword>
<keyword evidence="1" id="KW-1133">Transmembrane helix</keyword>
<evidence type="ECO:0000313" key="3">
    <source>
        <dbReference type="Proteomes" id="UP000478546"/>
    </source>
</evidence>
<evidence type="ECO:0000256" key="1">
    <source>
        <dbReference type="SAM" id="Phobius"/>
    </source>
</evidence>
<evidence type="ECO:0000313" key="2">
    <source>
        <dbReference type="EMBL" id="NDK56920.1"/>
    </source>
</evidence>
<feature type="transmembrane region" description="Helical" evidence="1">
    <location>
        <begin position="75"/>
        <end position="95"/>
    </location>
</feature>
<dbReference type="Proteomes" id="UP000478546">
    <property type="component" value="Unassembled WGS sequence"/>
</dbReference>
<sequence length="133" mass="15537">MATVQYTKTSFQQPGRINEEAYYELRREVIKNRDFEIDPNFETFSQHFSGLLKTIVISLALALFCFGVFKDGNPMIAVGGISMMIFIFSLIRLFLEGPSFATYAKKRTEYFARMKYAIQNTSSYHEFTQVFYR</sequence>
<organism evidence="2 3">
    <name type="scientific">Pontibacter fetidus</name>
    <dbReference type="NCBI Taxonomy" id="2700082"/>
    <lineage>
        <taxon>Bacteria</taxon>
        <taxon>Pseudomonadati</taxon>
        <taxon>Bacteroidota</taxon>
        <taxon>Cytophagia</taxon>
        <taxon>Cytophagales</taxon>
        <taxon>Hymenobacteraceae</taxon>
        <taxon>Pontibacter</taxon>
    </lineage>
</organism>
<protein>
    <submittedName>
        <fullName evidence="2">Uncharacterized protein</fullName>
    </submittedName>
</protein>
<feature type="transmembrane region" description="Helical" evidence="1">
    <location>
        <begin position="50"/>
        <end position="69"/>
    </location>
</feature>
<gene>
    <name evidence="2" type="ORF">GWO68_13420</name>
</gene>
<dbReference type="RefSeq" id="WP_162346977.1">
    <property type="nucleotide sequence ID" value="NZ_JAAEAA010000017.1"/>
</dbReference>
<proteinExistence type="predicted"/>
<dbReference type="EMBL" id="JAAEAA010000017">
    <property type="protein sequence ID" value="NDK56920.1"/>
    <property type="molecule type" value="Genomic_DNA"/>
</dbReference>
<name>A0A6B2H9N9_9BACT</name>
<accession>A0A6B2H9N9</accession>